<dbReference type="Proteomes" id="UP000324233">
    <property type="component" value="Chromosome"/>
</dbReference>
<name>A0A5B9W1F0_9BACT</name>
<gene>
    <name evidence="2" type="ORF">OJF2_29550</name>
</gene>
<reference evidence="2 3" key="1">
    <citation type="submission" date="2019-08" db="EMBL/GenBank/DDBJ databases">
        <title>Deep-cultivation of Planctomycetes and their phenomic and genomic characterization uncovers novel biology.</title>
        <authorList>
            <person name="Wiegand S."/>
            <person name="Jogler M."/>
            <person name="Boedeker C."/>
            <person name="Pinto D."/>
            <person name="Vollmers J."/>
            <person name="Rivas-Marin E."/>
            <person name="Kohn T."/>
            <person name="Peeters S.H."/>
            <person name="Heuer A."/>
            <person name="Rast P."/>
            <person name="Oberbeckmann S."/>
            <person name="Bunk B."/>
            <person name="Jeske O."/>
            <person name="Meyerdierks A."/>
            <person name="Storesund J.E."/>
            <person name="Kallscheuer N."/>
            <person name="Luecker S."/>
            <person name="Lage O.M."/>
            <person name="Pohl T."/>
            <person name="Merkel B.J."/>
            <person name="Hornburger P."/>
            <person name="Mueller R.-W."/>
            <person name="Bruemmer F."/>
            <person name="Labrenz M."/>
            <person name="Spormann A.M."/>
            <person name="Op den Camp H."/>
            <person name="Overmann J."/>
            <person name="Amann R."/>
            <person name="Jetten M.S.M."/>
            <person name="Mascher T."/>
            <person name="Medema M.H."/>
            <person name="Devos D.P."/>
            <person name="Kaster A.-K."/>
            <person name="Ovreas L."/>
            <person name="Rohde M."/>
            <person name="Galperin M.Y."/>
            <person name="Jogler C."/>
        </authorList>
    </citation>
    <scope>NUCLEOTIDE SEQUENCE [LARGE SCALE GENOMIC DNA]</scope>
    <source>
        <strain evidence="2 3">OJF2</strain>
    </source>
</reference>
<feature type="compositionally biased region" description="Polar residues" evidence="1">
    <location>
        <begin position="12"/>
        <end position="32"/>
    </location>
</feature>
<organism evidence="2 3">
    <name type="scientific">Aquisphaera giovannonii</name>
    <dbReference type="NCBI Taxonomy" id="406548"/>
    <lineage>
        <taxon>Bacteria</taxon>
        <taxon>Pseudomonadati</taxon>
        <taxon>Planctomycetota</taxon>
        <taxon>Planctomycetia</taxon>
        <taxon>Isosphaerales</taxon>
        <taxon>Isosphaeraceae</taxon>
        <taxon>Aquisphaera</taxon>
    </lineage>
</organism>
<protein>
    <submittedName>
        <fullName evidence="2">Uncharacterized protein</fullName>
    </submittedName>
</protein>
<evidence type="ECO:0000313" key="3">
    <source>
        <dbReference type="Proteomes" id="UP000324233"/>
    </source>
</evidence>
<proteinExistence type="predicted"/>
<evidence type="ECO:0000313" key="2">
    <source>
        <dbReference type="EMBL" id="QEH34416.1"/>
    </source>
</evidence>
<dbReference type="AlphaFoldDB" id="A0A5B9W1F0"/>
<sequence>MAQVSGHRSGDTNRMSQLTMAPETADQTQLSRMSHSIRGKLQFMDYLVRAAVADVERFQDEPDPGTRIFIRQLVEMHAASLRLESQNMRSIGELCDTLEAMVSGAPATLGTPNSPGEMA</sequence>
<dbReference type="KEGG" id="agv:OJF2_29550"/>
<evidence type="ECO:0000256" key="1">
    <source>
        <dbReference type="SAM" id="MobiDB-lite"/>
    </source>
</evidence>
<keyword evidence="3" id="KW-1185">Reference proteome</keyword>
<accession>A0A5B9W1F0</accession>
<feature type="region of interest" description="Disordered" evidence="1">
    <location>
        <begin position="1"/>
        <end position="32"/>
    </location>
</feature>
<dbReference type="EMBL" id="CP042997">
    <property type="protein sequence ID" value="QEH34416.1"/>
    <property type="molecule type" value="Genomic_DNA"/>
</dbReference>